<protein>
    <submittedName>
        <fullName evidence="1">Uncharacterized protein</fullName>
    </submittedName>
</protein>
<dbReference type="Proteomes" id="UP000481153">
    <property type="component" value="Unassembled WGS sequence"/>
</dbReference>
<evidence type="ECO:0000313" key="2">
    <source>
        <dbReference type="Proteomes" id="UP000481153"/>
    </source>
</evidence>
<dbReference type="VEuPathDB" id="FungiDB:AeMF1_000663"/>
<organism evidence="1 2">
    <name type="scientific">Aphanomyces euteiches</name>
    <dbReference type="NCBI Taxonomy" id="100861"/>
    <lineage>
        <taxon>Eukaryota</taxon>
        <taxon>Sar</taxon>
        <taxon>Stramenopiles</taxon>
        <taxon>Oomycota</taxon>
        <taxon>Saprolegniomycetes</taxon>
        <taxon>Saprolegniales</taxon>
        <taxon>Verrucalvaceae</taxon>
        <taxon>Aphanomyces</taxon>
    </lineage>
</organism>
<name>A0A6G0W6B4_9STRA</name>
<proteinExistence type="predicted"/>
<keyword evidence="2" id="KW-1185">Reference proteome</keyword>
<dbReference type="EMBL" id="VJMJ01000326">
    <property type="protein sequence ID" value="KAF0722755.1"/>
    <property type="molecule type" value="Genomic_DNA"/>
</dbReference>
<accession>A0A6G0W6B4</accession>
<dbReference type="AlphaFoldDB" id="A0A6G0W6B4"/>
<reference evidence="1 2" key="1">
    <citation type="submission" date="2019-07" db="EMBL/GenBank/DDBJ databases">
        <title>Genomics analysis of Aphanomyces spp. identifies a new class of oomycete effector associated with host adaptation.</title>
        <authorList>
            <person name="Gaulin E."/>
        </authorList>
    </citation>
    <scope>NUCLEOTIDE SEQUENCE [LARGE SCALE GENOMIC DNA]</scope>
    <source>
        <strain evidence="1 2">ATCC 201684</strain>
    </source>
</reference>
<evidence type="ECO:0000313" key="1">
    <source>
        <dbReference type="EMBL" id="KAF0722755.1"/>
    </source>
</evidence>
<sequence length="634" mass="71245">MTAVVQGGCSVEFSKFCRCKSLFEPKYLRTHRAGGTKVLRCFPHCCPGHVYSSVCGSSIVLRVHGPVSMLQNVVTYLRFEASYETPLAVGDVIDENTVLGSLRRQTHCVGEWIASHFEVVDEKMSARVCEFNPKSQSTLGWHYRWVGGSALQQRRAVHHLRAYVFAREPPRLRVVATVESTPFIVMSYRRACKACQRQTPEDERAGLQCQCEGVYRLAANGIRDGNRSPQRSPSIATTASIPKALMTPPRCDERMEDALATIHYFESNFPATVLSSYLDTLDSMLRRTVDPPISHPILHQIHAHSTIPSEKTRTWSQTLEALSAVLGLSTQVTPFLHSFSAAHAASLLDKAQLERSYSTFVHHIYTNVAKALEPFNMTPHALADDMLTLCAVLHAEHPIAATTCLEKCRTFHPSLAFEGFVAYMREIYMSFNAPPQAVPVPTNRPLEGVWRYRSLSIMHISPQLCPSILSLMRACYMGLTFQITQTSTSLFMRSHHSLTEKIWSEFHLNGIPQVHRVFPNGETTMACVNGLMHGDYVAELVDDSVVALTLFSWPATETSRLCYAIHIHMARIGETSLALDVRVVAAPEVAFVQDYWCMTANERVARYDERNERPVVAFQIAYDRLPQDKLSNFF</sequence>
<gene>
    <name evidence="1" type="ORF">Ae201684_018232</name>
</gene>
<comment type="caution">
    <text evidence="1">The sequence shown here is derived from an EMBL/GenBank/DDBJ whole genome shotgun (WGS) entry which is preliminary data.</text>
</comment>